<sequence>MDAIVGTWKNKKGSEENMNAFMDACKIPENMRQVFLERQYEITYSKDPSNANKLKTTVKVTNDSKLPAIEYEYELGKEFESNDIDGKHFKCTISWDGQKFVERYVDAKNTEMFIHRELTPDGQMKFAMTCCGVTSSSVWVKS</sequence>
<comment type="similarity">
    <text evidence="1">Belongs to the calycin superfamily. Fatty-acid binding protein (FABP) family.</text>
</comment>
<dbReference type="InterPro" id="IPR012674">
    <property type="entry name" value="Calycin"/>
</dbReference>
<protein>
    <submittedName>
        <fullName evidence="2">Fatty acid-binding protein</fullName>
    </submittedName>
</protein>
<accession>A0AAV4JC58</accession>
<dbReference type="InterPro" id="IPR031259">
    <property type="entry name" value="ILBP"/>
</dbReference>
<keyword evidence="3" id="KW-1185">Reference proteome</keyword>
<dbReference type="GO" id="GO:0008289">
    <property type="term" value="F:lipid binding"/>
    <property type="evidence" value="ECO:0007669"/>
    <property type="project" value="UniProtKB-KW"/>
</dbReference>
<dbReference type="Gene3D" id="2.40.128.20">
    <property type="match status" value="1"/>
</dbReference>
<name>A0AAV4JC58_9GAST</name>
<comment type="caution">
    <text evidence="2">The sequence shown here is derived from an EMBL/GenBank/DDBJ whole genome shotgun (WGS) entry which is preliminary data.</text>
</comment>
<dbReference type="SUPFAM" id="SSF50814">
    <property type="entry name" value="Lipocalins"/>
    <property type="match status" value="1"/>
</dbReference>
<dbReference type="CDD" id="cd00742">
    <property type="entry name" value="FABP"/>
    <property type="match status" value="1"/>
</dbReference>
<dbReference type="AlphaFoldDB" id="A0AAV4JC58"/>
<evidence type="ECO:0000313" key="2">
    <source>
        <dbReference type="EMBL" id="GFS20254.1"/>
    </source>
</evidence>
<dbReference type="Proteomes" id="UP000762676">
    <property type="component" value="Unassembled WGS sequence"/>
</dbReference>
<evidence type="ECO:0000313" key="3">
    <source>
        <dbReference type="Proteomes" id="UP000762676"/>
    </source>
</evidence>
<gene>
    <name evidence="2" type="ORF">ElyMa_005052300</name>
</gene>
<dbReference type="PANTHER" id="PTHR11955">
    <property type="entry name" value="FATTY ACID BINDING PROTEIN"/>
    <property type="match status" value="1"/>
</dbReference>
<organism evidence="2 3">
    <name type="scientific">Elysia marginata</name>
    <dbReference type="NCBI Taxonomy" id="1093978"/>
    <lineage>
        <taxon>Eukaryota</taxon>
        <taxon>Metazoa</taxon>
        <taxon>Spiralia</taxon>
        <taxon>Lophotrochozoa</taxon>
        <taxon>Mollusca</taxon>
        <taxon>Gastropoda</taxon>
        <taxon>Heterobranchia</taxon>
        <taxon>Euthyneura</taxon>
        <taxon>Panpulmonata</taxon>
        <taxon>Sacoglossa</taxon>
        <taxon>Placobranchoidea</taxon>
        <taxon>Plakobranchidae</taxon>
        <taxon>Elysia</taxon>
    </lineage>
</organism>
<reference evidence="2 3" key="1">
    <citation type="journal article" date="2021" name="Elife">
        <title>Chloroplast acquisition without the gene transfer in kleptoplastic sea slugs, Plakobranchus ocellatus.</title>
        <authorList>
            <person name="Maeda T."/>
            <person name="Takahashi S."/>
            <person name="Yoshida T."/>
            <person name="Shimamura S."/>
            <person name="Takaki Y."/>
            <person name="Nagai Y."/>
            <person name="Toyoda A."/>
            <person name="Suzuki Y."/>
            <person name="Arimoto A."/>
            <person name="Ishii H."/>
            <person name="Satoh N."/>
            <person name="Nishiyama T."/>
            <person name="Hasebe M."/>
            <person name="Maruyama T."/>
            <person name="Minagawa J."/>
            <person name="Obokata J."/>
            <person name="Shigenobu S."/>
        </authorList>
    </citation>
    <scope>NUCLEOTIDE SEQUENCE [LARGE SCALE GENOMIC DNA]</scope>
</reference>
<dbReference type="EMBL" id="BMAT01010106">
    <property type="protein sequence ID" value="GFS20254.1"/>
    <property type="molecule type" value="Genomic_DNA"/>
</dbReference>
<proteinExistence type="inferred from homology"/>
<evidence type="ECO:0000256" key="1">
    <source>
        <dbReference type="ARBA" id="ARBA00008390"/>
    </source>
</evidence>